<evidence type="ECO:0000313" key="4">
    <source>
        <dbReference type="Proteomes" id="UP000316726"/>
    </source>
</evidence>
<feature type="compositionally biased region" description="Basic residues" evidence="1">
    <location>
        <begin position="93"/>
        <end position="102"/>
    </location>
</feature>
<dbReference type="AlphaFoldDB" id="A0A5B8MKY1"/>
<dbReference type="Proteomes" id="UP000316726">
    <property type="component" value="Chromosome 5"/>
</dbReference>
<feature type="compositionally biased region" description="Basic and acidic residues" evidence="1">
    <location>
        <begin position="307"/>
        <end position="323"/>
    </location>
</feature>
<sequence>MKLPTWHSSGDREKAWRNSMNGLGRRLMETMGWREGQTLGRNGDDDNGLVKCLQPDVEDSEKRVKGIGADKSIHSSNWWENAFNSAALTIGKGTKKGKKRKGKDVEKEEKKQASKRSKKSGETAGKSNRDGTDTSATADELRIVENLSKQSWGFTGGREGKMERIRRQELEFMSSHAKASESLGATGQEVEEGKKSKKSKKSKKKKEPKMAVELEHCEVKSKEYAGQTWWGYKIFSFSGVLGSLERKSDPVSEKDQEKAFFKAKENASLGHAGIGSQFLDITLGDDFAGKKLTFGEDGDEAAPGKGSSKEKSSKKDKKRSKDDKKKKKKKKKKSK</sequence>
<evidence type="ECO:0000313" key="3">
    <source>
        <dbReference type="EMBL" id="QDZ21113.1"/>
    </source>
</evidence>
<organism evidence="3 4">
    <name type="scientific">Chloropicon primus</name>
    <dbReference type="NCBI Taxonomy" id="1764295"/>
    <lineage>
        <taxon>Eukaryota</taxon>
        <taxon>Viridiplantae</taxon>
        <taxon>Chlorophyta</taxon>
        <taxon>Chloropicophyceae</taxon>
        <taxon>Chloropicales</taxon>
        <taxon>Chloropicaceae</taxon>
        <taxon>Chloropicon</taxon>
    </lineage>
</organism>
<protein>
    <recommendedName>
        <fullName evidence="2">G-patch domain-containing protein</fullName>
    </recommendedName>
</protein>
<dbReference type="GO" id="GO:0005730">
    <property type="term" value="C:nucleolus"/>
    <property type="evidence" value="ECO:0007669"/>
    <property type="project" value="TreeGrafter"/>
</dbReference>
<feature type="compositionally biased region" description="Basic residues" evidence="1">
    <location>
        <begin position="195"/>
        <end position="207"/>
    </location>
</feature>
<proteinExistence type="predicted"/>
<feature type="domain" description="G-patch" evidence="2">
    <location>
        <begin position="20"/>
        <end position="72"/>
    </location>
</feature>
<feature type="region of interest" description="Disordered" evidence="1">
    <location>
        <begin position="89"/>
        <end position="211"/>
    </location>
</feature>
<feature type="compositionally biased region" description="Basic and acidic residues" evidence="1">
    <location>
        <begin position="158"/>
        <end position="170"/>
    </location>
</feature>
<dbReference type="PANTHER" id="PTHR23149">
    <property type="entry name" value="G PATCH DOMAIN CONTAINING PROTEIN"/>
    <property type="match status" value="1"/>
</dbReference>
<name>A0A5B8MKY1_9CHLO</name>
<dbReference type="PANTHER" id="PTHR23149:SF9">
    <property type="entry name" value="G PATCH DOMAIN-CONTAINING PROTEIN 4"/>
    <property type="match status" value="1"/>
</dbReference>
<evidence type="ECO:0000256" key="1">
    <source>
        <dbReference type="SAM" id="MobiDB-lite"/>
    </source>
</evidence>
<feature type="compositionally biased region" description="Basic residues" evidence="1">
    <location>
        <begin position="324"/>
        <end position="335"/>
    </location>
</feature>
<dbReference type="EMBL" id="CP031038">
    <property type="protein sequence ID" value="QDZ21113.1"/>
    <property type="molecule type" value="Genomic_DNA"/>
</dbReference>
<dbReference type="PROSITE" id="PS50174">
    <property type="entry name" value="G_PATCH"/>
    <property type="match status" value="1"/>
</dbReference>
<keyword evidence="4" id="KW-1185">Reference proteome</keyword>
<dbReference type="SMART" id="SM00443">
    <property type="entry name" value="G_patch"/>
    <property type="match status" value="1"/>
</dbReference>
<accession>A0A5B8MKY1</accession>
<reference evidence="3 4" key="1">
    <citation type="submission" date="2018-07" db="EMBL/GenBank/DDBJ databases">
        <title>The complete nuclear genome of the prasinophyte Chloropicon primus (CCMP1205).</title>
        <authorList>
            <person name="Pombert J.-F."/>
            <person name="Otis C."/>
            <person name="Turmel M."/>
            <person name="Lemieux C."/>
        </authorList>
    </citation>
    <scope>NUCLEOTIDE SEQUENCE [LARGE SCALE GENOMIC DNA]</scope>
    <source>
        <strain evidence="3 4">CCMP1205</strain>
    </source>
</reference>
<dbReference type="InterPro" id="IPR050656">
    <property type="entry name" value="PINX1"/>
</dbReference>
<gene>
    <name evidence="3" type="ORF">A3770_05p36310</name>
</gene>
<evidence type="ECO:0000259" key="2">
    <source>
        <dbReference type="PROSITE" id="PS50174"/>
    </source>
</evidence>
<feature type="compositionally biased region" description="Basic and acidic residues" evidence="1">
    <location>
        <begin position="103"/>
        <end position="112"/>
    </location>
</feature>
<feature type="region of interest" description="Disordered" evidence="1">
    <location>
        <begin position="294"/>
        <end position="335"/>
    </location>
</feature>
<dbReference type="InterPro" id="IPR000467">
    <property type="entry name" value="G_patch_dom"/>
</dbReference>
<dbReference type="Pfam" id="PF01585">
    <property type="entry name" value="G-patch"/>
    <property type="match status" value="1"/>
</dbReference>
<dbReference type="STRING" id="1764295.A0A5B8MKY1"/>
<dbReference type="GO" id="GO:0003676">
    <property type="term" value="F:nucleic acid binding"/>
    <property type="evidence" value="ECO:0007669"/>
    <property type="project" value="InterPro"/>
</dbReference>
<dbReference type="OrthoDB" id="29523at2759"/>